<name>A0A9P7EDB0_9AGAM</name>
<evidence type="ECO:0000256" key="1">
    <source>
        <dbReference type="SAM" id="MobiDB-lite"/>
    </source>
</evidence>
<gene>
    <name evidence="2" type="ORF">BJ212DRAFT_1479583</name>
</gene>
<dbReference type="AlphaFoldDB" id="A0A9P7EDB0"/>
<protein>
    <submittedName>
        <fullName evidence="2">Uncharacterized protein</fullName>
    </submittedName>
</protein>
<evidence type="ECO:0000313" key="3">
    <source>
        <dbReference type="Proteomes" id="UP000807769"/>
    </source>
</evidence>
<dbReference type="OrthoDB" id="2633096at2759"/>
<dbReference type="EMBL" id="JABBWG010000011">
    <property type="protein sequence ID" value="KAG1818577.1"/>
    <property type="molecule type" value="Genomic_DNA"/>
</dbReference>
<comment type="caution">
    <text evidence="2">The sequence shown here is derived from an EMBL/GenBank/DDBJ whole genome shotgun (WGS) entry which is preliminary data.</text>
</comment>
<proteinExistence type="predicted"/>
<keyword evidence="3" id="KW-1185">Reference proteome</keyword>
<dbReference type="GeneID" id="64633929"/>
<feature type="compositionally biased region" description="Low complexity" evidence="1">
    <location>
        <begin position="301"/>
        <end position="321"/>
    </location>
</feature>
<dbReference type="RefSeq" id="XP_041194449.1">
    <property type="nucleotide sequence ID" value="XM_041339913.1"/>
</dbReference>
<sequence>MDTHSDEYTGMLQHTGGASGGTNTMAAEIIEAYLSKQFIKAMKIALSYARDDKLVETTIKGNVPWCDTTPKAKGGRQGLILVTCGPATQVSHHFDSLLMLVKDNIFDFIIVFGGASTLPMNIGPMVQAFVRNATLFRIPDVWDSLCELLASSPDVLDHNTIVIVYASYVEGKHMVESREISKHCPPHHVFGHEFSACAKEGCHPAASDNQVSTKNSKVRIICAKCQWTSAWVAIDMDNKYFFCIKPTIAPMLFWHHFPPSAGLNNFFMNATWDANGKSKRKKRQEDNADASTSHHAKCQRLSSSLEGSSSDGNEGLPMICE</sequence>
<reference evidence="2" key="1">
    <citation type="journal article" date="2020" name="New Phytol.">
        <title>Comparative genomics reveals dynamic genome evolution in host specialist ectomycorrhizal fungi.</title>
        <authorList>
            <person name="Lofgren L.A."/>
            <person name="Nguyen N.H."/>
            <person name="Vilgalys R."/>
            <person name="Ruytinx J."/>
            <person name="Liao H.L."/>
            <person name="Branco S."/>
            <person name="Kuo A."/>
            <person name="LaButti K."/>
            <person name="Lipzen A."/>
            <person name="Andreopoulos W."/>
            <person name="Pangilinan J."/>
            <person name="Riley R."/>
            <person name="Hundley H."/>
            <person name="Na H."/>
            <person name="Barry K."/>
            <person name="Grigoriev I.V."/>
            <person name="Stajich J.E."/>
            <person name="Kennedy P.G."/>
        </authorList>
    </citation>
    <scope>NUCLEOTIDE SEQUENCE</scope>
    <source>
        <strain evidence="2">MN1</strain>
    </source>
</reference>
<accession>A0A9P7EDB0</accession>
<feature type="region of interest" description="Disordered" evidence="1">
    <location>
        <begin position="277"/>
        <end position="321"/>
    </location>
</feature>
<dbReference type="Proteomes" id="UP000807769">
    <property type="component" value="Unassembled WGS sequence"/>
</dbReference>
<evidence type="ECO:0000313" key="2">
    <source>
        <dbReference type="EMBL" id="KAG1818577.1"/>
    </source>
</evidence>
<organism evidence="2 3">
    <name type="scientific">Suillus subaureus</name>
    <dbReference type="NCBI Taxonomy" id="48587"/>
    <lineage>
        <taxon>Eukaryota</taxon>
        <taxon>Fungi</taxon>
        <taxon>Dikarya</taxon>
        <taxon>Basidiomycota</taxon>
        <taxon>Agaricomycotina</taxon>
        <taxon>Agaricomycetes</taxon>
        <taxon>Agaricomycetidae</taxon>
        <taxon>Boletales</taxon>
        <taxon>Suillineae</taxon>
        <taxon>Suillaceae</taxon>
        <taxon>Suillus</taxon>
    </lineage>
</organism>